<dbReference type="Gene3D" id="1.10.10.60">
    <property type="entry name" value="Homeodomain-like"/>
    <property type="match status" value="2"/>
</dbReference>
<dbReference type="Proteomes" id="UP000324611">
    <property type="component" value="Unassembled WGS sequence"/>
</dbReference>
<organism evidence="5 6">
    <name type="scientific">Chitinophaga agrisoli</name>
    <dbReference type="NCBI Taxonomy" id="2607653"/>
    <lineage>
        <taxon>Bacteria</taxon>
        <taxon>Pseudomonadati</taxon>
        <taxon>Bacteroidota</taxon>
        <taxon>Chitinophagia</taxon>
        <taxon>Chitinophagales</taxon>
        <taxon>Chitinophagaceae</taxon>
        <taxon>Chitinophaga</taxon>
    </lineage>
</organism>
<accession>A0A5B2VT17</accession>
<dbReference type="GO" id="GO:0003700">
    <property type="term" value="F:DNA-binding transcription factor activity"/>
    <property type="evidence" value="ECO:0007669"/>
    <property type="project" value="InterPro"/>
</dbReference>
<dbReference type="EMBL" id="VUOC01000002">
    <property type="protein sequence ID" value="KAA2242943.1"/>
    <property type="molecule type" value="Genomic_DNA"/>
</dbReference>
<evidence type="ECO:0000259" key="4">
    <source>
        <dbReference type="PROSITE" id="PS01124"/>
    </source>
</evidence>
<reference evidence="5 6" key="2">
    <citation type="submission" date="2019-09" db="EMBL/GenBank/DDBJ databases">
        <authorList>
            <person name="Jin C."/>
        </authorList>
    </citation>
    <scope>NUCLEOTIDE SEQUENCE [LARGE SCALE GENOMIC DNA]</scope>
    <source>
        <strain evidence="5 6">BN140078</strain>
    </source>
</reference>
<dbReference type="SMART" id="SM00342">
    <property type="entry name" value="HTH_ARAC"/>
    <property type="match status" value="1"/>
</dbReference>
<evidence type="ECO:0000256" key="3">
    <source>
        <dbReference type="ARBA" id="ARBA00023163"/>
    </source>
</evidence>
<keyword evidence="6" id="KW-1185">Reference proteome</keyword>
<feature type="domain" description="HTH araC/xylS-type" evidence="4">
    <location>
        <begin position="216"/>
        <end position="314"/>
    </location>
</feature>
<evidence type="ECO:0000313" key="5">
    <source>
        <dbReference type="EMBL" id="KAA2242943.1"/>
    </source>
</evidence>
<protein>
    <submittedName>
        <fullName evidence="5">Helix-turn-helix transcriptional regulator</fullName>
    </submittedName>
</protein>
<keyword evidence="3" id="KW-0804">Transcription</keyword>
<dbReference type="Pfam" id="PF12833">
    <property type="entry name" value="HTH_18"/>
    <property type="match status" value="1"/>
</dbReference>
<dbReference type="PANTHER" id="PTHR46796">
    <property type="entry name" value="HTH-TYPE TRANSCRIPTIONAL ACTIVATOR RHAS-RELATED"/>
    <property type="match status" value="1"/>
</dbReference>
<dbReference type="AlphaFoldDB" id="A0A5B2VT17"/>
<dbReference type="InterPro" id="IPR009057">
    <property type="entry name" value="Homeodomain-like_sf"/>
</dbReference>
<comment type="caution">
    <text evidence="5">The sequence shown here is derived from an EMBL/GenBank/DDBJ whole genome shotgun (WGS) entry which is preliminary data.</text>
</comment>
<keyword evidence="2" id="KW-0238">DNA-binding</keyword>
<dbReference type="InterPro" id="IPR050204">
    <property type="entry name" value="AraC_XylS_family_regulators"/>
</dbReference>
<dbReference type="PROSITE" id="PS01124">
    <property type="entry name" value="HTH_ARAC_FAMILY_2"/>
    <property type="match status" value="1"/>
</dbReference>
<evidence type="ECO:0000313" key="6">
    <source>
        <dbReference type="Proteomes" id="UP000324611"/>
    </source>
</evidence>
<evidence type="ECO:0000256" key="1">
    <source>
        <dbReference type="ARBA" id="ARBA00023015"/>
    </source>
</evidence>
<sequence length="316" mass="36433">MIFHEFPDLSWLKNQIAQGFSNRMGWDNLPLDTEGFPSVIIHTKVRECFRPDIQGPFSFFLNLRGNSLCSVDRQTTRIDEDNYFVSNRSQLYTLQVEEHSNDTETFNIHFGEFFSGSVLNSLVTPADSILDAGTAKQLSPVAFFNQLHRRDASFNALIRAILISDKEMGPSKLRFEEQLASLLSYHLQQHRHIAGIVNNLPPVRKATRVEIYKRLSRAMDVLRAGFCEEISLDQLAAEACLSKYHFLRLFRTAYELSPYQYIQHLRIERARALLANSVLPITDIATLLGFDNGQSFSRLFYQRMGLYPTQYRHQSK</sequence>
<reference evidence="5 6" key="1">
    <citation type="submission" date="2019-09" db="EMBL/GenBank/DDBJ databases">
        <title>Chitinophaga ginsengihumi sp. nov., isolated from soil of ginseng rhizosphere.</title>
        <authorList>
            <person name="Lee J."/>
        </authorList>
    </citation>
    <scope>NUCLEOTIDE SEQUENCE [LARGE SCALE GENOMIC DNA]</scope>
    <source>
        <strain evidence="5 6">BN140078</strain>
    </source>
</reference>
<gene>
    <name evidence="5" type="ORF">F0L74_10485</name>
</gene>
<name>A0A5B2VT17_9BACT</name>
<dbReference type="RefSeq" id="WP_149837818.1">
    <property type="nucleotide sequence ID" value="NZ_VUOC01000002.1"/>
</dbReference>
<evidence type="ECO:0000256" key="2">
    <source>
        <dbReference type="ARBA" id="ARBA00023125"/>
    </source>
</evidence>
<keyword evidence="1" id="KW-0805">Transcription regulation</keyword>
<proteinExistence type="predicted"/>
<dbReference type="GO" id="GO:0043565">
    <property type="term" value="F:sequence-specific DNA binding"/>
    <property type="evidence" value="ECO:0007669"/>
    <property type="project" value="InterPro"/>
</dbReference>
<dbReference type="SUPFAM" id="SSF46689">
    <property type="entry name" value="Homeodomain-like"/>
    <property type="match status" value="2"/>
</dbReference>
<dbReference type="InterPro" id="IPR018060">
    <property type="entry name" value="HTH_AraC"/>
</dbReference>